<sequence length="271" mass="29739">MTARSVVRNRPLPLPLDFPCLGLGNLTLSQPSCFLRVAWQLGTERVLQLNSLYDYPGKQIHLPRPLAPPQARGFRLVSLSLVPAIYISQVSQSGREVSSSTSITRLKRKGERGQPCLTPLDVVNSGIEIWKGPPDTAKVSHDRQRRKLADKDKRPTRSVVPPYRYLAAMPSEGSTRAEIPSGCPSLDKSSRNTKVGFEPQTFRSCLENEFTDQKVRGSNPTSASASRLPLSRLGQPGSTSALVLPPGGMAARHRKGATDERTNDNPIHQGW</sequence>
<dbReference type="AlphaFoldDB" id="A0A419Q2A4"/>
<feature type="compositionally biased region" description="Low complexity" evidence="1">
    <location>
        <begin position="222"/>
        <end position="233"/>
    </location>
</feature>
<accession>A0A419Q2A4</accession>
<dbReference type="EMBL" id="NIRI02000056">
    <property type="protein sequence ID" value="KAG5444112.1"/>
    <property type="molecule type" value="Genomic_DNA"/>
</dbReference>
<organism evidence="2 3">
    <name type="scientific">Clonorchis sinensis</name>
    <name type="common">Chinese liver fluke</name>
    <dbReference type="NCBI Taxonomy" id="79923"/>
    <lineage>
        <taxon>Eukaryota</taxon>
        <taxon>Metazoa</taxon>
        <taxon>Spiralia</taxon>
        <taxon>Lophotrochozoa</taxon>
        <taxon>Platyhelminthes</taxon>
        <taxon>Trematoda</taxon>
        <taxon>Digenea</taxon>
        <taxon>Opisthorchiida</taxon>
        <taxon>Opisthorchiata</taxon>
        <taxon>Opisthorchiidae</taxon>
        <taxon>Clonorchis</taxon>
    </lineage>
</organism>
<comment type="caution">
    <text evidence="2">The sequence shown here is derived from an EMBL/GenBank/DDBJ whole genome shotgun (WGS) entry which is preliminary data.</text>
</comment>
<keyword evidence="3" id="KW-1185">Reference proteome</keyword>
<reference evidence="2 3" key="2">
    <citation type="journal article" date="2021" name="Genomics">
        <title>High-quality reference genome for Clonorchis sinensis.</title>
        <authorList>
            <person name="Young N.D."/>
            <person name="Stroehlein A.J."/>
            <person name="Kinkar L."/>
            <person name="Wang T."/>
            <person name="Sohn W.M."/>
            <person name="Chang B.C.H."/>
            <person name="Kaur P."/>
            <person name="Weisz D."/>
            <person name="Dudchenko O."/>
            <person name="Aiden E.L."/>
            <person name="Korhonen P.K."/>
            <person name="Gasser R.B."/>
        </authorList>
    </citation>
    <scope>NUCLEOTIDE SEQUENCE [LARGE SCALE GENOMIC DNA]</scope>
    <source>
        <strain evidence="2">Cs-k2</strain>
    </source>
</reference>
<gene>
    <name evidence="2" type="ORF">CSKR_104199</name>
</gene>
<evidence type="ECO:0000313" key="3">
    <source>
        <dbReference type="Proteomes" id="UP000286415"/>
    </source>
</evidence>
<feature type="region of interest" description="Disordered" evidence="1">
    <location>
        <begin position="213"/>
        <end position="271"/>
    </location>
</feature>
<reference evidence="2 3" key="1">
    <citation type="journal article" date="2018" name="Biotechnol. Adv.">
        <title>Improved genomic resources and new bioinformatic workflow for the carcinogenic parasite Clonorchis sinensis: Biotechnological implications.</title>
        <authorList>
            <person name="Wang D."/>
            <person name="Korhonen P.K."/>
            <person name="Gasser R.B."/>
            <person name="Young N.D."/>
        </authorList>
    </citation>
    <scope>NUCLEOTIDE SEQUENCE [LARGE SCALE GENOMIC DNA]</scope>
    <source>
        <strain evidence="2">Cs-k2</strain>
    </source>
</reference>
<dbReference type="InParanoid" id="A0A419Q2A4"/>
<dbReference type="Proteomes" id="UP000286415">
    <property type="component" value="Unassembled WGS sequence"/>
</dbReference>
<protein>
    <submittedName>
        <fullName evidence="2">Uncharacterized protein</fullName>
    </submittedName>
</protein>
<dbReference type="OrthoDB" id="78947at2759"/>
<evidence type="ECO:0000256" key="1">
    <source>
        <dbReference type="SAM" id="MobiDB-lite"/>
    </source>
</evidence>
<feature type="compositionally biased region" description="Basic and acidic residues" evidence="1">
    <location>
        <begin position="138"/>
        <end position="155"/>
    </location>
</feature>
<proteinExistence type="predicted"/>
<feature type="region of interest" description="Disordered" evidence="1">
    <location>
        <begin position="133"/>
        <end position="157"/>
    </location>
</feature>
<name>A0A419Q2A4_CLOSI</name>
<feature type="region of interest" description="Disordered" evidence="1">
    <location>
        <begin position="171"/>
        <end position="192"/>
    </location>
</feature>
<evidence type="ECO:0000313" key="2">
    <source>
        <dbReference type="EMBL" id="KAG5444112.1"/>
    </source>
</evidence>